<dbReference type="InterPro" id="IPR036390">
    <property type="entry name" value="WH_DNA-bd_sf"/>
</dbReference>
<dbReference type="PRINTS" id="PR00039">
    <property type="entry name" value="HTHLYSR"/>
</dbReference>
<comment type="similarity">
    <text evidence="1">Belongs to the LysR transcriptional regulatory family.</text>
</comment>
<protein>
    <submittedName>
        <fullName evidence="6">Transcriptional regulator, LysR family</fullName>
    </submittedName>
</protein>
<dbReference type="GO" id="GO:0005829">
    <property type="term" value="C:cytosol"/>
    <property type="evidence" value="ECO:0007669"/>
    <property type="project" value="TreeGrafter"/>
</dbReference>
<keyword evidence="3" id="KW-0238">DNA-binding</keyword>
<dbReference type="SUPFAM" id="SSF46785">
    <property type="entry name" value="Winged helix' DNA-binding domain"/>
    <property type="match status" value="1"/>
</dbReference>
<dbReference type="GO" id="GO:0003677">
    <property type="term" value="F:DNA binding"/>
    <property type="evidence" value="ECO:0007669"/>
    <property type="project" value="UniProtKB-KW"/>
</dbReference>
<dbReference type="PANTHER" id="PTHR30419:SF30">
    <property type="entry name" value="LYSR FAMILY TRANSCRIPTIONAL REGULATOR"/>
    <property type="match status" value="1"/>
</dbReference>
<feature type="domain" description="HTH lysR-type" evidence="5">
    <location>
        <begin position="16"/>
        <end position="73"/>
    </location>
</feature>
<dbReference type="Pfam" id="PF03466">
    <property type="entry name" value="LysR_substrate"/>
    <property type="match status" value="1"/>
</dbReference>
<dbReference type="EMBL" id="CP001157">
    <property type="protein sequence ID" value="ACO77059.1"/>
    <property type="molecule type" value="Genomic_DNA"/>
</dbReference>
<evidence type="ECO:0000313" key="6">
    <source>
        <dbReference type="EMBL" id="ACO77059.1"/>
    </source>
</evidence>
<dbReference type="InterPro" id="IPR000847">
    <property type="entry name" value="LysR_HTH_N"/>
</dbReference>
<dbReference type="Pfam" id="PF00126">
    <property type="entry name" value="HTH_1"/>
    <property type="match status" value="1"/>
</dbReference>
<evidence type="ECO:0000259" key="5">
    <source>
        <dbReference type="PROSITE" id="PS50931"/>
    </source>
</evidence>
<dbReference type="FunFam" id="1.10.10.10:FF:000001">
    <property type="entry name" value="LysR family transcriptional regulator"/>
    <property type="match status" value="1"/>
</dbReference>
<organism evidence="6 7">
    <name type="scientific">Azotobacter vinelandii (strain DJ / ATCC BAA-1303)</name>
    <dbReference type="NCBI Taxonomy" id="322710"/>
    <lineage>
        <taxon>Bacteria</taxon>
        <taxon>Pseudomonadati</taxon>
        <taxon>Pseudomonadota</taxon>
        <taxon>Gammaproteobacteria</taxon>
        <taxon>Pseudomonadales</taxon>
        <taxon>Pseudomonadaceae</taxon>
        <taxon>Azotobacter</taxon>
    </lineage>
</organism>
<dbReference type="GO" id="GO:0003700">
    <property type="term" value="F:DNA-binding transcription factor activity"/>
    <property type="evidence" value="ECO:0007669"/>
    <property type="project" value="InterPro"/>
</dbReference>
<dbReference type="PANTHER" id="PTHR30419">
    <property type="entry name" value="HTH-TYPE TRANSCRIPTIONAL REGULATOR YBHD"/>
    <property type="match status" value="1"/>
</dbReference>
<proteinExistence type="inferred from homology"/>
<dbReference type="InterPro" id="IPR036388">
    <property type="entry name" value="WH-like_DNA-bd_sf"/>
</dbReference>
<dbReference type="EnsemblBacteria" id="ACO77059">
    <property type="protein sequence ID" value="ACO77059"/>
    <property type="gene ID" value="Avin_08140"/>
</dbReference>
<dbReference type="InterPro" id="IPR050950">
    <property type="entry name" value="HTH-type_LysR_regulators"/>
</dbReference>
<keyword evidence="7" id="KW-1185">Reference proteome</keyword>
<keyword evidence="2" id="KW-0805">Transcription regulation</keyword>
<dbReference type="HOGENOM" id="CLU_039613_6_0_6"/>
<dbReference type="eggNOG" id="COG0583">
    <property type="taxonomic scope" value="Bacteria"/>
</dbReference>
<name>C1DMM9_AZOVD</name>
<keyword evidence="4" id="KW-0804">Transcription</keyword>
<dbReference type="Gene3D" id="1.10.10.10">
    <property type="entry name" value="Winged helix-like DNA-binding domain superfamily/Winged helix DNA-binding domain"/>
    <property type="match status" value="1"/>
</dbReference>
<evidence type="ECO:0000256" key="4">
    <source>
        <dbReference type="ARBA" id="ARBA00023163"/>
    </source>
</evidence>
<dbReference type="Proteomes" id="UP000002424">
    <property type="component" value="Chromosome"/>
</dbReference>
<evidence type="ECO:0000256" key="2">
    <source>
        <dbReference type="ARBA" id="ARBA00023015"/>
    </source>
</evidence>
<dbReference type="STRING" id="322710.Avin_08140"/>
<evidence type="ECO:0000313" key="7">
    <source>
        <dbReference type="Proteomes" id="UP000002424"/>
    </source>
</evidence>
<gene>
    <name evidence="6" type="ordered locus">Avin_08140</name>
</gene>
<dbReference type="SUPFAM" id="SSF53850">
    <property type="entry name" value="Periplasmic binding protein-like II"/>
    <property type="match status" value="1"/>
</dbReference>
<dbReference type="KEGG" id="avn:Avin_08140"/>
<dbReference type="OrthoDB" id="8673707at2"/>
<accession>C1DMM9</accession>
<dbReference type="Gene3D" id="3.40.190.10">
    <property type="entry name" value="Periplasmic binding protein-like II"/>
    <property type="match status" value="2"/>
</dbReference>
<dbReference type="AlphaFoldDB" id="C1DMM9"/>
<dbReference type="PROSITE" id="PS50931">
    <property type="entry name" value="HTH_LYSR"/>
    <property type="match status" value="1"/>
</dbReference>
<reference evidence="6 7" key="1">
    <citation type="journal article" date="2009" name="J. Bacteriol.">
        <title>Genome sequence of Azotobacter vinelandii, an obligate aerobe specialized to support diverse anaerobic metabolic processes.</title>
        <authorList>
            <person name="Setubal J.C."/>
            <person name="dos Santos P."/>
            <person name="Goldman B.S."/>
            <person name="Ertesvag H."/>
            <person name="Espin G."/>
            <person name="Rubio L.M."/>
            <person name="Valla S."/>
            <person name="Almeida N.F."/>
            <person name="Balasubramanian D."/>
            <person name="Cromes L."/>
            <person name="Curatti L."/>
            <person name="Du Z."/>
            <person name="Godsy E."/>
            <person name="Goodner B."/>
            <person name="Hellner-Burris K."/>
            <person name="Hernandez J.A."/>
            <person name="Houmiel K."/>
            <person name="Imperial J."/>
            <person name="Kennedy C."/>
            <person name="Larson T.J."/>
            <person name="Latreille P."/>
            <person name="Ligon L.S."/>
            <person name="Lu J."/>
            <person name="Maerk M."/>
            <person name="Miller N.M."/>
            <person name="Norton S."/>
            <person name="O'Carroll I.P."/>
            <person name="Paulsen I."/>
            <person name="Raulfs E.C."/>
            <person name="Roemer R."/>
            <person name="Rosser J."/>
            <person name="Segura D."/>
            <person name="Slater S."/>
            <person name="Stricklin S.L."/>
            <person name="Studholme D.J."/>
            <person name="Sun J."/>
            <person name="Viana C.J."/>
            <person name="Wallin E."/>
            <person name="Wang B."/>
            <person name="Wheeler C."/>
            <person name="Zhu H."/>
            <person name="Dean D.R."/>
            <person name="Dixon R."/>
            <person name="Wood D."/>
        </authorList>
    </citation>
    <scope>NUCLEOTIDE SEQUENCE [LARGE SCALE GENOMIC DNA]</scope>
    <source>
        <strain evidence="7">DJ / ATCC BAA-1303</strain>
    </source>
</reference>
<evidence type="ECO:0000256" key="3">
    <source>
        <dbReference type="ARBA" id="ARBA00023125"/>
    </source>
</evidence>
<evidence type="ECO:0000256" key="1">
    <source>
        <dbReference type="ARBA" id="ARBA00009437"/>
    </source>
</evidence>
<sequence>MTNALDLYFECRESIVDLRQLRHFLALVEHRSFVRAADAVRITQPAFSRSIQGLEQELGCQLIDRGAKDLRPTPEGLVVLQYAQELVRGASNLAHEVKRMGKLDAGELCFGCGPAPAARLVPETMALFVRQYPGIHVRFEVNNWERLARQLNKDEIEFFVADIRYFRTNPNFQTLPLEPRPGVYFCRPGHPLLDRGRLTLGDLLDYPLASARIPLETRKTLANLKGVTDFKLNIECDHLPALEQIVRGSDTVGLITAEAIQPSLEARRMVRLPVDLPHAERSGAQCGIVTRTGYRVSAAARAMIDLLCEQDRRLHPATAA</sequence>
<dbReference type="InterPro" id="IPR005119">
    <property type="entry name" value="LysR_subst-bd"/>
</dbReference>